<name>A0A7C5VF57_9DEIN</name>
<organism evidence="1">
    <name type="scientific">Thermus caliditerrae</name>
    <dbReference type="NCBI Taxonomy" id="1330700"/>
    <lineage>
        <taxon>Bacteria</taxon>
        <taxon>Thermotogati</taxon>
        <taxon>Deinococcota</taxon>
        <taxon>Deinococci</taxon>
        <taxon>Thermales</taxon>
        <taxon>Thermaceae</taxon>
        <taxon>Thermus</taxon>
    </lineage>
</organism>
<comment type="caution">
    <text evidence="1">The sequence shown here is derived from an EMBL/GenBank/DDBJ whole genome shotgun (WGS) entry which is preliminary data.</text>
</comment>
<accession>A0A7C5VF57</accession>
<dbReference type="EMBL" id="DRXE01000093">
    <property type="protein sequence ID" value="HHM67607.1"/>
    <property type="molecule type" value="Genomic_DNA"/>
</dbReference>
<proteinExistence type="predicted"/>
<protein>
    <submittedName>
        <fullName evidence="1">Uncharacterized protein</fullName>
    </submittedName>
</protein>
<gene>
    <name evidence="1" type="ORF">ENM28_02610</name>
</gene>
<sequence>MEEADLGFLKGKPSKAGHVMGRKPCLEGVAEHRLQSSSSAFREQGILLFLLPAPLEPLEGEDALNRGLGGAFLPERPGGFVGVDPASASSCCQARF</sequence>
<reference evidence="1" key="1">
    <citation type="journal article" date="2020" name="mSystems">
        <title>Genome- and Community-Level Interaction Insights into Carbon Utilization and Element Cycling Functions of Hydrothermarchaeota in Hydrothermal Sediment.</title>
        <authorList>
            <person name="Zhou Z."/>
            <person name="Liu Y."/>
            <person name="Xu W."/>
            <person name="Pan J."/>
            <person name="Luo Z.H."/>
            <person name="Li M."/>
        </authorList>
    </citation>
    <scope>NUCLEOTIDE SEQUENCE [LARGE SCALE GENOMIC DNA]</scope>
    <source>
        <strain evidence="1">SpSt-1071</strain>
    </source>
</reference>
<evidence type="ECO:0000313" key="1">
    <source>
        <dbReference type="EMBL" id="HHM67607.1"/>
    </source>
</evidence>
<dbReference type="AlphaFoldDB" id="A0A7C5VF57"/>